<accession>A0A2N9JK97</accession>
<dbReference type="EMBL" id="LT985188">
    <property type="protein sequence ID" value="SPD87993.1"/>
    <property type="molecule type" value="Genomic_DNA"/>
</dbReference>
<dbReference type="Proteomes" id="UP000238164">
    <property type="component" value="Chromosome 1"/>
</dbReference>
<sequence>MSGPSGTAACPCGGGAYAACCAPFLRREAWPATAEQLMRSRYTAFALGDAEYLLRTWHPRTRPERLELEDRDWVGLEITDRVDGAEHDMMGIVGFTAHWVAGRQPGSQTERSAFVRRGGRWVYLAATPDAE</sequence>
<protein>
    <recommendedName>
        <fullName evidence="1">YchJ-like middle NTF2-like domain-containing protein</fullName>
    </recommendedName>
</protein>
<dbReference type="InterPro" id="IPR032710">
    <property type="entry name" value="NTF2-like_dom_sf"/>
</dbReference>
<name>A0A2N9JK97_9ACTN</name>
<dbReference type="AlphaFoldDB" id="A0A2N9JK97"/>
<dbReference type="SUPFAM" id="SSF54427">
    <property type="entry name" value="NTF2-like"/>
    <property type="match status" value="1"/>
</dbReference>
<reference evidence="2 3" key="1">
    <citation type="submission" date="2018-02" db="EMBL/GenBank/DDBJ databases">
        <authorList>
            <person name="Cohen D.B."/>
            <person name="Kent A.D."/>
        </authorList>
    </citation>
    <scope>NUCLEOTIDE SEQUENCE [LARGE SCALE GENOMIC DNA]</scope>
    <source>
        <strain evidence="2">1</strain>
    </source>
</reference>
<gene>
    <name evidence="2" type="ORF">MPLG2_2963</name>
</gene>
<proteinExistence type="predicted"/>
<evidence type="ECO:0000313" key="3">
    <source>
        <dbReference type="Proteomes" id="UP000238164"/>
    </source>
</evidence>
<dbReference type="InterPro" id="IPR048469">
    <property type="entry name" value="YchJ-like_M"/>
</dbReference>
<dbReference type="OrthoDB" id="21421at2"/>
<dbReference type="Gene3D" id="3.10.450.50">
    <property type="match status" value="1"/>
</dbReference>
<evidence type="ECO:0000259" key="1">
    <source>
        <dbReference type="Pfam" id="PF17775"/>
    </source>
</evidence>
<dbReference type="RefSeq" id="WP_105186601.1">
    <property type="nucleotide sequence ID" value="NZ_BAAAGO010000035.1"/>
</dbReference>
<dbReference type="KEGG" id="mgg:MPLG2_2963"/>
<organism evidence="2 3">
    <name type="scientific">Micropruina glycogenica</name>
    <dbReference type="NCBI Taxonomy" id="75385"/>
    <lineage>
        <taxon>Bacteria</taxon>
        <taxon>Bacillati</taxon>
        <taxon>Actinomycetota</taxon>
        <taxon>Actinomycetes</taxon>
        <taxon>Propionibacteriales</taxon>
        <taxon>Nocardioidaceae</taxon>
        <taxon>Micropruina</taxon>
    </lineage>
</organism>
<dbReference type="Pfam" id="PF17775">
    <property type="entry name" value="YchJ_M-like"/>
    <property type="match status" value="1"/>
</dbReference>
<feature type="domain" description="YchJ-like middle NTF2-like" evidence="1">
    <location>
        <begin position="33"/>
        <end position="125"/>
    </location>
</feature>
<evidence type="ECO:0000313" key="2">
    <source>
        <dbReference type="EMBL" id="SPD87993.1"/>
    </source>
</evidence>
<keyword evidence="3" id="KW-1185">Reference proteome</keyword>